<protein>
    <submittedName>
        <fullName evidence="9">Retron-type RNA-directed DNA polymerase</fullName>
        <ecNumber evidence="9">2.7.7.49</ecNumber>
    </submittedName>
</protein>
<sequence length="314" mass="36579">MSLICQLGHFLNKNEDEVTRFLRNAPKKYKVYKIPKRSHGHRVIAQPSKELKQYQRAFLELYNFPVHDAAKAYKKGISIKENALVHKSNQYLLKTDLENFFNSITPNLFWKCLDECSSKKPFFTTEDREWVEKLIFWCPSRKTGGKHVLSVGAPSSPHISNFCLLGFDHFFSDHCYKLDISYSRYADDLTFSTNIKGQLQPILPSLIAALLNYFGTELRINHSKTVLSSKAHNRHVTGVTLNNYGQLSIGRERKRYIKHLVHQFKFNKLDCSAINHLHGLLSFARHIEPVFIERLKLKYSEQLIERIYEACNDQ</sequence>
<dbReference type="SUPFAM" id="SSF56672">
    <property type="entry name" value="DNA/RNA polymerases"/>
    <property type="match status" value="1"/>
</dbReference>
<keyword evidence="3" id="KW-0479">Metal-binding</keyword>
<evidence type="ECO:0000256" key="5">
    <source>
        <dbReference type="ARBA" id="ARBA00023118"/>
    </source>
</evidence>
<evidence type="ECO:0000256" key="3">
    <source>
        <dbReference type="ARBA" id="ARBA00022723"/>
    </source>
</evidence>
<dbReference type="InterPro" id="IPR000477">
    <property type="entry name" value="RT_dom"/>
</dbReference>
<dbReference type="PANTHER" id="PTHR34047">
    <property type="entry name" value="NUCLEAR INTRON MATURASE 1, MITOCHONDRIAL-RELATED"/>
    <property type="match status" value="1"/>
</dbReference>
<dbReference type="PANTHER" id="PTHR34047:SF7">
    <property type="entry name" value="RNA-DIRECTED DNA POLYMERASE"/>
    <property type="match status" value="1"/>
</dbReference>
<dbReference type="NCBIfam" id="NF038233">
    <property type="entry name" value="retron_St85_RT"/>
    <property type="match status" value="1"/>
</dbReference>
<name>A0A3B0W0Z4_9ZZZZ</name>
<dbReference type="GO" id="GO:0046872">
    <property type="term" value="F:metal ion binding"/>
    <property type="evidence" value="ECO:0007669"/>
    <property type="project" value="UniProtKB-KW"/>
</dbReference>
<keyword evidence="2 9" id="KW-0548">Nucleotidyltransferase</keyword>
<feature type="domain" description="Reverse transcriptase" evidence="8">
    <location>
        <begin position="15"/>
        <end position="241"/>
    </location>
</feature>
<keyword evidence="5" id="KW-0051">Antiviral defense</keyword>
<dbReference type="CDD" id="cd03487">
    <property type="entry name" value="RT_Bac_retron_II"/>
    <property type="match status" value="1"/>
</dbReference>
<dbReference type="GO" id="GO:0051607">
    <property type="term" value="P:defense response to virus"/>
    <property type="evidence" value="ECO:0007669"/>
    <property type="project" value="UniProtKB-KW"/>
</dbReference>
<keyword evidence="1 9" id="KW-0808">Transferase</keyword>
<dbReference type="InterPro" id="IPR051083">
    <property type="entry name" value="GrpII_Intron_Splice-Mob/Def"/>
</dbReference>
<comment type="similarity">
    <text evidence="6">Belongs to the bacterial reverse transcriptase family.</text>
</comment>
<dbReference type="PRINTS" id="PR00866">
    <property type="entry name" value="RNADNAPOLMS"/>
</dbReference>
<keyword evidence="4" id="KW-0460">Magnesium</keyword>
<keyword evidence="9" id="KW-0695">RNA-directed DNA polymerase</keyword>
<dbReference type="InterPro" id="IPR000123">
    <property type="entry name" value="Reverse_transcriptase_msDNA"/>
</dbReference>
<dbReference type="EMBL" id="UOFC01000290">
    <property type="protein sequence ID" value="VAW49558.1"/>
    <property type="molecule type" value="Genomic_DNA"/>
</dbReference>
<gene>
    <name evidence="9" type="ORF">MNBD_GAMMA03-1824</name>
</gene>
<evidence type="ECO:0000256" key="7">
    <source>
        <dbReference type="ARBA" id="ARBA00048173"/>
    </source>
</evidence>
<dbReference type="Pfam" id="PF00078">
    <property type="entry name" value="RVT_1"/>
    <property type="match status" value="1"/>
</dbReference>
<evidence type="ECO:0000256" key="6">
    <source>
        <dbReference type="ARBA" id="ARBA00034120"/>
    </source>
</evidence>
<dbReference type="EC" id="2.7.7.49" evidence="9"/>
<accession>A0A3B0W0Z4</accession>
<evidence type="ECO:0000256" key="2">
    <source>
        <dbReference type="ARBA" id="ARBA00022695"/>
    </source>
</evidence>
<comment type="catalytic activity">
    <reaction evidence="7">
        <text>DNA(n) + a 2'-deoxyribonucleoside 5'-triphosphate = DNA(n+1) + diphosphate</text>
        <dbReference type="Rhea" id="RHEA:22508"/>
        <dbReference type="Rhea" id="RHEA-COMP:17339"/>
        <dbReference type="Rhea" id="RHEA-COMP:17340"/>
        <dbReference type="ChEBI" id="CHEBI:33019"/>
        <dbReference type="ChEBI" id="CHEBI:61560"/>
        <dbReference type="ChEBI" id="CHEBI:173112"/>
        <dbReference type="EC" id="2.7.7.49"/>
    </reaction>
</comment>
<dbReference type="PROSITE" id="PS50878">
    <property type="entry name" value="RT_POL"/>
    <property type="match status" value="1"/>
</dbReference>
<dbReference type="GO" id="GO:0003964">
    <property type="term" value="F:RNA-directed DNA polymerase activity"/>
    <property type="evidence" value="ECO:0007669"/>
    <property type="project" value="UniProtKB-KW"/>
</dbReference>
<reference evidence="9" key="1">
    <citation type="submission" date="2018-06" db="EMBL/GenBank/DDBJ databases">
        <authorList>
            <person name="Zhirakovskaya E."/>
        </authorList>
    </citation>
    <scope>NUCLEOTIDE SEQUENCE</scope>
</reference>
<organism evidence="9">
    <name type="scientific">hydrothermal vent metagenome</name>
    <dbReference type="NCBI Taxonomy" id="652676"/>
    <lineage>
        <taxon>unclassified sequences</taxon>
        <taxon>metagenomes</taxon>
        <taxon>ecological metagenomes</taxon>
    </lineage>
</organism>
<evidence type="ECO:0000256" key="1">
    <source>
        <dbReference type="ARBA" id="ARBA00022679"/>
    </source>
</evidence>
<evidence type="ECO:0000259" key="8">
    <source>
        <dbReference type="PROSITE" id="PS50878"/>
    </source>
</evidence>
<evidence type="ECO:0000313" key="9">
    <source>
        <dbReference type="EMBL" id="VAW49558.1"/>
    </source>
</evidence>
<evidence type="ECO:0000256" key="4">
    <source>
        <dbReference type="ARBA" id="ARBA00022842"/>
    </source>
</evidence>
<proteinExistence type="inferred from homology"/>
<dbReference type="GO" id="GO:0003723">
    <property type="term" value="F:RNA binding"/>
    <property type="evidence" value="ECO:0007669"/>
    <property type="project" value="InterPro"/>
</dbReference>
<dbReference type="InterPro" id="IPR043502">
    <property type="entry name" value="DNA/RNA_pol_sf"/>
</dbReference>
<dbReference type="AlphaFoldDB" id="A0A3B0W0Z4"/>